<keyword evidence="2" id="KW-0227">DNA damage</keyword>
<evidence type="ECO:0000256" key="3">
    <source>
        <dbReference type="ARBA" id="ARBA00022801"/>
    </source>
</evidence>
<protein>
    <submittedName>
        <fullName evidence="5">Uncharacterized protein</fullName>
    </submittedName>
</protein>
<dbReference type="GO" id="GO:0003677">
    <property type="term" value="F:DNA binding"/>
    <property type="evidence" value="ECO:0007669"/>
    <property type="project" value="InterPro"/>
</dbReference>
<feature type="non-terminal residue" evidence="5">
    <location>
        <position position="33"/>
    </location>
</feature>
<comment type="similarity">
    <text evidence="1">Belongs to the DNA glycosylase MPG family.</text>
</comment>
<proteinExistence type="inferred from homology"/>
<name>A0A382RRT3_9ZZZZ</name>
<dbReference type="GO" id="GO:0006284">
    <property type="term" value="P:base-excision repair"/>
    <property type="evidence" value="ECO:0007669"/>
    <property type="project" value="InterPro"/>
</dbReference>
<dbReference type="Gene3D" id="3.10.300.10">
    <property type="entry name" value="Methylpurine-DNA glycosylase (MPG)"/>
    <property type="match status" value="1"/>
</dbReference>
<dbReference type="InterPro" id="IPR036995">
    <property type="entry name" value="MPG_sf"/>
</dbReference>
<dbReference type="InterPro" id="IPR011034">
    <property type="entry name" value="Formyl_transferase-like_C_sf"/>
</dbReference>
<keyword evidence="4" id="KW-0234">DNA repair</keyword>
<evidence type="ECO:0000256" key="2">
    <source>
        <dbReference type="ARBA" id="ARBA00022763"/>
    </source>
</evidence>
<dbReference type="GO" id="GO:0003905">
    <property type="term" value="F:alkylbase DNA N-glycosylase activity"/>
    <property type="evidence" value="ECO:0007669"/>
    <property type="project" value="InterPro"/>
</dbReference>
<dbReference type="AlphaFoldDB" id="A0A382RRT3"/>
<dbReference type="EMBL" id="UINC01123725">
    <property type="protein sequence ID" value="SVD00389.1"/>
    <property type="molecule type" value="Genomic_DNA"/>
</dbReference>
<gene>
    <name evidence="5" type="ORF">METZ01_LOCUS353243</name>
</gene>
<evidence type="ECO:0000256" key="4">
    <source>
        <dbReference type="ARBA" id="ARBA00023204"/>
    </source>
</evidence>
<dbReference type="SUPFAM" id="SSF50486">
    <property type="entry name" value="FMT C-terminal domain-like"/>
    <property type="match status" value="1"/>
</dbReference>
<keyword evidence="3" id="KW-0378">Hydrolase</keyword>
<dbReference type="Pfam" id="PF02245">
    <property type="entry name" value="Pur_DNA_glyco"/>
    <property type="match status" value="1"/>
</dbReference>
<sequence>MKDKASHASMGYTKKRKALFMPPGTIYMYFSRG</sequence>
<accession>A0A382RRT3</accession>
<evidence type="ECO:0000313" key="5">
    <source>
        <dbReference type="EMBL" id="SVD00389.1"/>
    </source>
</evidence>
<evidence type="ECO:0000256" key="1">
    <source>
        <dbReference type="ARBA" id="ARBA00009232"/>
    </source>
</evidence>
<organism evidence="5">
    <name type="scientific">marine metagenome</name>
    <dbReference type="NCBI Taxonomy" id="408172"/>
    <lineage>
        <taxon>unclassified sequences</taxon>
        <taxon>metagenomes</taxon>
        <taxon>ecological metagenomes</taxon>
    </lineage>
</organism>
<reference evidence="5" key="1">
    <citation type="submission" date="2018-05" db="EMBL/GenBank/DDBJ databases">
        <authorList>
            <person name="Lanie J.A."/>
            <person name="Ng W.-L."/>
            <person name="Kazmierczak K.M."/>
            <person name="Andrzejewski T.M."/>
            <person name="Davidsen T.M."/>
            <person name="Wayne K.J."/>
            <person name="Tettelin H."/>
            <person name="Glass J.I."/>
            <person name="Rusch D."/>
            <person name="Podicherti R."/>
            <person name="Tsui H.-C.T."/>
            <person name="Winkler M.E."/>
        </authorList>
    </citation>
    <scope>NUCLEOTIDE SEQUENCE</scope>
</reference>
<dbReference type="InterPro" id="IPR003180">
    <property type="entry name" value="MPG"/>
</dbReference>